<dbReference type="STRING" id="576137.A0A1L7X2V8"/>
<evidence type="ECO:0000313" key="3">
    <source>
        <dbReference type="EMBL" id="CZR59372.1"/>
    </source>
</evidence>
<dbReference type="GO" id="GO:0016491">
    <property type="term" value="F:oxidoreductase activity"/>
    <property type="evidence" value="ECO:0007669"/>
    <property type="project" value="UniProtKB-KW"/>
</dbReference>
<evidence type="ECO:0000313" key="4">
    <source>
        <dbReference type="Proteomes" id="UP000184330"/>
    </source>
</evidence>
<dbReference type="PANTHER" id="PTHR24320">
    <property type="entry name" value="RETINOL DEHYDROGENASE"/>
    <property type="match status" value="1"/>
</dbReference>
<dbReference type="PANTHER" id="PTHR24320:SF154">
    <property type="entry name" value="OXIDOREDUCTASE, SHORT-CHAIN DEHYDROGENASE_REDUCTASE FAMILY (AFU_ORTHOLOGUE AFUA_2G04560)"/>
    <property type="match status" value="1"/>
</dbReference>
<reference evidence="3 4" key="1">
    <citation type="submission" date="2016-03" db="EMBL/GenBank/DDBJ databases">
        <authorList>
            <person name="Ploux O."/>
        </authorList>
    </citation>
    <scope>NUCLEOTIDE SEQUENCE [LARGE SCALE GENOMIC DNA]</scope>
    <source>
        <strain evidence="3 4">UAMH 11012</strain>
    </source>
</reference>
<dbReference type="Pfam" id="PF00106">
    <property type="entry name" value="adh_short"/>
    <property type="match status" value="1"/>
</dbReference>
<protein>
    <submittedName>
        <fullName evidence="3">Related to oxidoreductase, short-chain dehydrogenase/reductase family</fullName>
    </submittedName>
</protein>
<gene>
    <name evidence="3" type="ORF">PAC_09264</name>
</gene>
<dbReference type="Proteomes" id="UP000184330">
    <property type="component" value="Unassembled WGS sequence"/>
</dbReference>
<dbReference type="AlphaFoldDB" id="A0A1L7X2V8"/>
<dbReference type="OrthoDB" id="191139at2759"/>
<organism evidence="3 4">
    <name type="scientific">Phialocephala subalpina</name>
    <dbReference type="NCBI Taxonomy" id="576137"/>
    <lineage>
        <taxon>Eukaryota</taxon>
        <taxon>Fungi</taxon>
        <taxon>Dikarya</taxon>
        <taxon>Ascomycota</taxon>
        <taxon>Pezizomycotina</taxon>
        <taxon>Leotiomycetes</taxon>
        <taxon>Helotiales</taxon>
        <taxon>Mollisiaceae</taxon>
        <taxon>Phialocephala</taxon>
        <taxon>Phialocephala fortinii species complex</taxon>
    </lineage>
</organism>
<comment type="similarity">
    <text evidence="1">Belongs to the short-chain dehydrogenases/reductases (SDR) family.</text>
</comment>
<accession>A0A1L7X2V8</accession>
<proteinExistence type="inferred from homology"/>
<dbReference type="EMBL" id="FJOG01000013">
    <property type="protein sequence ID" value="CZR59372.1"/>
    <property type="molecule type" value="Genomic_DNA"/>
</dbReference>
<dbReference type="InterPro" id="IPR002347">
    <property type="entry name" value="SDR_fam"/>
</dbReference>
<dbReference type="InterPro" id="IPR036291">
    <property type="entry name" value="NAD(P)-bd_dom_sf"/>
</dbReference>
<evidence type="ECO:0000256" key="2">
    <source>
        <dbReference type="ARBA" id="ARBA00023002"/>
    </source>
</evidence>
<dbReference type="PRINTS" id="PR00081">
    <property type="entry name" value="GDHRDH"/>
</dbReference>
<keyword evidence="4" id="KW-1185">Reference proteome</keyword>
<keyword evidence="2" id="KW-0560">Oxidoreductase</keyword>
<evidence type="ECO:0000256" key="1">
    <source>
        <dbReference type="ARBA" id="ARBA00006484"/>
    </source>
</evidence>
<name>A0A1L7X2V8_9HELO</name>
<dbReference type="Gene3D" id="3.40.50.720">
    <property type="entry name" value="NAD(P)-binding Rossmann-like Domain"/>
    <property type="match status" value="1"/>
</dbReference>
<sequence>MVFKYNPDTDIPDLSGKVFLVTGGTAGVGKEAIIQLAKHSPKHIYFTGRNQKAADALVSEIKPFSSDLTFIPMDQTSLSSVSAGAKSFLEKSDNELDVLICNAGVMAVPPGTSKDGYEIQFAVNHLAHALLIKLCLPALEKAKREKGDARIVSVTSLAFKSPPKHGIEFKDLKTDMHASLGWTTKWMCYGQSKLANILFASQLAVHHPGITTIAIHPGVIFNTSLGNHLSMLDKVIIRGATLNLTRITLKEGGYNTLWAATIKGDERVMKTGGVYEPVGKPVIPTKLSADEGLQKELWEWTEKELAAYN</sequence>
<dbReference type="SUPFAM" id="SSF51735">
    <property type="entry name" value="NAD(P)-binding Rossmann-fold domains"/>
    <property type="match status" value="1"/>
</dbReference>